<dbReference type="RefSeq" id="WP_106581585.1">
    <property type="nucleotide sequence ID" value="NZ_PYGA01000002.1"/>
</dbReference>
<name>A0A2P8DSR5_9ACTN</name>
<accession>A0A2P8DSR5</accession>
<dbReference type="EMBL" id="PYGA01000002">
    <property type="protein sequence ID" value="PSL00252.1"/>
    <property type="molecule type" value="Genomic_DNA"/>
</dbReference>
<protein>
    <submittedName>
        <fullName evidence="1">Uncharacterized protein</fullName>
    </submittedName>
</protein>
<gene>
    <name evidence="1" type="ORF">CLV63_102379</name>
</gene>
<keyword evidence="2" id="KW-1185">Reference proteome</keyword>
<evidence type="ECO:0000313" key="2">
    <source>
        <dbReference type="Proteomes" id="UP000240542"/>
    </source>
</evidence>
<dbReference type="AlphaFoldDB" id="A0A2P8DSR5"/>
<comment type="caution">
    <text evidence="1">The sequence shown here is derived from an EMBL/GenBank/DDBJ whole genome shotgun (WGS) entry which is preliminary data.</text>
</comment>
<dbReference type="OrthoDB" id="3396571at2"/>
<sequence length="132" mass="14202">MEARYLLARQTSRWARYADVTVRAEPAVRNEAVVSGAAFAWRLDVYGPGASYGEPYDNDAIAEARDGVRYALAVLSAGADPVRVEVTRIVDRLVDTGPGDVKFAAAHAVWRALGHEPADPPVLTPDGVPVFP</sequence>
<proteinExistence type="predicted"/>
<dbReference type="Proteomes" id="UP000240542">
    <property type="component" value="Unassembled WGS sequence"/>
</dbReference>
<reference evidence="1 2" key="1">
    <citation type="submission" date="2018-03" db="EMBL/GenBank/DDBJ databases">
        <title>Genomic Encyclopedia of Archaeal and Bacterial Type Strains, Phase II (KMG-II): from individual species to whole genera.</title>
        <authorList>
            <person name="Goeker M."/>
        </authorList>
    </citation>
    <scope>NUCLEOTIDE SEQUENCE [LARGE SCALE GENOMIC DNA]</scope>
    <source>
        <strain evidence="1 2">DSM 45312</strain>
    </source>
</reference>
<evidence type="ECO:0000313" key="1">
    <source>
        <dbReference type="EMBL" id="PSL00252.1"/>
    </source>
</evidence>
<organism evidence="1 2">
    <name type="scientific">Murinocardiopsis flavida</name>
    <dbReference type="NCBI Taxonomy" id="645275"/>
    <lineage>
        <taxon>Bacteria</taxon>
        <taxon>Bacillati</taxon>
        <taxon>Actinomycetota</taxon>
        <taxon>Actinomycetes</taxon>
        <taxon>Streptosporangiales</taxon>
        <taxon>Nocardiopsidaceae</taxon>
        <taxon>Murinocardiopsis</taxon>
    </lineage>
</organism>